<name>A0A512B8A6_9BACT</name>
<dbReference type="PANTHER" id="PTHR34980">
    <property type="entry name" value="INNER MEMBRANE PROTEIN-RELATED-RELATED"/>
    <property type="match status" value="1"/>
</dbReference>
<keyword evidence="3" id="KW-1185">Reference proteome</keyword>
<evidence type="ECO:0000313" key="2">
    <source>
        <dbReference type="EMBL" id="GEO08192.1"/>
    </source>
</evidence>
<feature type="transmembrane region" description="Helical" evidence="1">
    <location>
        <begin position="91"/>
        <end position="111"/>
    </location>
</feature>
<dbReference type="GO" id="GO:0005886">
    <property type="term" value="C:plasma membrane"/>
    <property type="evidence" value="ECO:0007669"/>
    <property type="project" value="TreeGrafter"/>
</dbReference>
<keyword evidence="1" id="KW-1133">Transmembrane helix</keyword>
<dbReference type="Pfam" id="PF05656">
    <property type="entry name" value="DUF805"/>
    <property type="match status" value="1"/>
</dbReference>
<dbReference type="EMBL" id="BJYT01000002">
    <property type="protein sequence ID" value="GEO08192.1"/>
    <property type="molecule type" value="Genomic_DNA"/>
</dbReference>
<comment type="caution">
    <text evidence="2">The sequence shown here is derived from an EMBL/GenBank/DDBJ whole genome shotgun (WGS) entry which is preliminary data.</text>
</comment>
<dbReference type="Proteomes" id="UP000321513">
    <property type="component" value="Unassembled WGS sequence"/>
</dbReference>
<keyword evidence="1" id="KW-0472">Membrane</keyword>
<proteinExistence type="predicted"/>
<evidence type="ECO:0008006" key="4">
    <source>
        <dbReference type="Google" id="ProtNLM"/>
    </source>
</evidence>
<evidence type="ECO:0000256" key="1">
    <source>
        <dbReference type="SAM" id="Phobius"/>
    </source>
</evidence>
<organism evidence="2 3">
    <name type="scientific">Segetibacter aerophilus</name>
    <dbReference type="NCBI Taxonomy" id="670293"/>
    <lineage>
        <taxon>Bacteria</taxon>
        <taxon>Pseudomonadati</taxon>
        <taxon>Bacteroidota</taxon>
        <taxon>Chitinophagia</taxon>
        <taxon>Chitinophagales</taxon>
        <taxon>Chitinophagaceae</taxon>
        <taxon>Segetibacter</taxon>
    </lineage>
</organism>
<evidence type="ECO:0000313" key="3">
    <source>
        <dbReference type="Proteomes" id="UP000321513"/>
    </source>
</evidence>
<dbReference type="AlphaFoldDB" id="A0A512B8A6"/>
<reference evidence="2 3" key="1">
    <citation type="submission" date="2019-07" db="EMBL/GenBank/DDBJ databases">
        <title>Whole genome shotgun sequence of Segetibacter aerophilus NBRC 106135.</title>
        <authorList>
            <person name="Hosoyama A."/>
            <person name="Uohara A."/>
            <person name="Ohji S."/>
            <person name="Ichikawa N."/>
        </authorList>
    </citation>
    <scope>NUCLEOTIDE SEQUENCE [LARGE SCALE GENOMIC DNA]</scope>
    <source>
        <strain evidence="2 3">NBRC 106135</strain>
    </source>
</reference>
<accession>A0A512B8A6</accession>
<feature type="transmembrane region" description="Helical" evidence="1">
    <location>
        <begin position="37"/>
        <end position="55"/>
    </location>
</feature>
<dbReference type="PANTHER" id="PTHR34980:SF3">
    <property type="entry name" value="BLR8105 PROTEIN"/>
    <property type="match status" value="1"/>
</dbReference>
<protein>
    <recommendedName>
        <fullName evidence="4">DUF805 domain-containing protein</fullName>
    </recommendedName>
</protein>
<sequence length="240" mass="27154">MSFLLIGIAKIRAFKLKKQNMFKNPFSFYGRIGRTEYAISFIIYVVFAVIVNEIMQSGSGTSVIGLAYIPMLWFFWAQGTKRCHDLGNSGWWQLVPFYVLWLLFAAGASGANEYGESFQGASETYPILDETAATKNMKIEDADSISDTVNKRLTEVENQSYKDNLIELNGLIKMQQKKTFGGKVTKEIEGLLNELARSKQEGIVLINCYSALFKKDLINDLEKMNNSYDGIRQNVSFLLI</sequence>
<keyword evidence="1" id="KW-0812">Transmembrane</keyword>
<dbReference type="InterPro" id="IPR008523">
    <property type="entry name" value="DUF805"/>
</dbReference>
<gene>
    <name evidence="2" type="ORF">SAE01_06880</name>
</gene>
<feature type="transmembrane region" description="Helical" evidence="1">
    <location>
        <begin position="62"/>
        <end position="79"/>
    </location>
</feature>